<keyword evidence="2" id="KW-0238">DNA-binding</keyword>
<dbReference type="InterPro" id="IPR011051">
    <property type="entry name" value="RmlC_Cupin_sf"/>
</dbReference>
<dbReference type="Proteomes" id="UP000291591">
    <property type="component" value="Unassembled WGS sequence"/>
</dbReference>
<gene>
    <name evidence="5" type="ORF">EV383_3156</name>
</gene>
<dbReference type="GO" id="GO:0043565">
    <property type="term" value="F:sequence-specific DNA binding"/>
    <property type="evidence" value="ECO:0007669"/>
    <property type="project" value="InterPro"/>
</dbReference>
<dbReference type="InterPro" id="IPR020449">
    <property type="entry name" value="Tscrpt_reg_AraC-type_HTH"/>
</dbReference>
<proteinExistence type="predicted"/>
<dbReference type="InterPro" id="IPR018060">
    <property type="entry name" value="HTH_AraC"/>
</dbReference>
<dbReference type="OrthoDB" id="9799345at2"/>
<dbReference type="Pfam" id="PF14525">
    <property type="entry name" value="AraC_binding_2"/>
    <property type="match status" value="1"/>
</dbReference>
<dbReference type="InterPro" id="IPR009057">
    <property type="entry name" value="Homeodomain-like_sf"/>
</dbReference>
<dbReference type="PRINTS" id="PR00032">
    <property type="entry name" value="HTHARAC"/>
</dbReference>
<feature type="domain" description="HTH araC/xylS-type" evidence="4">
    <location>
        <begin position="217"/>
        <end position="318"/>
    </location>
</feature>
<dbReference type="SUPFAM" id="SSF46689">
    <property type="entry name" value="Homeodomain-like"/>
    <property type="match status" value="1"/>
</dbReference>
<reference evidence="5 6" key="1">
    <citation type="submission" date="2019-02" db="EMBL/GenBank/DDBJ databases">
        <title>Sequencing the genomes of 1000 actinobacteria strains.</title>
        <authorList>
            <person name="Klenk H.-P."/>
        </authorList>
    </citation>
    <scope>NUCLEOTIDE SEQUENCE [LARGE SCALE GENOMIC DNA]</scope>
    <source>
        <strain evidence="5 6">DSM 45779</strain>
    </source>
</reference>
<dbReference type="EMBL" id="SHKL01000001">
    <property type="protein sequence ID" value="RZT86264.1"/>
    <property type="molecule type" value="Genomic_DNA"/>
</dbReference>
<evidence type="ECO:0000256" key="2">
    <source>
        <dbReference type="ARBA" id="ARBA00023125"/>
    </source>
</evidence>
<organism evidence="5 6">
    <name type="scientific">Pseudonocardia sediminis</name>
    <dbReference type="NCBI Taxonomy" id="1397368"/>
    <lineage>
        <taxon>Bacteria</taxon>
        <taxon>Bacillati</taxon>
        <taxon>Actinomycetota</taxon>
        <taxon>Actinomycetes</taxon>
        <taxon>Pseudonocardiales</taxon>
        <taxon>Pseudonocardiaceae</taxon>
        <taxon>Pseudonocardia</taxon>
    </lineage>
</organism>
<comment type="caution">
    <text evidence="5">The sequence shown here is derived from an EMBL/GenBank/DDBJ whole genome shotgun (WGS) entry which is preliminary data.</text>
</comment>
<keyword evidence="3" id="KW-0804">Transcription</keyword>
<sequence length="323" mass="35088">MVLAPGSEPVERSTRRYDEWRETLRHDFVALDVAPDRSRAASFAGTARSTTLAHLQVSEVGSVAQTCRRTPQLAGHDHREYLQVGMLARGTASLEQDGRSTVLHPGDMALYETGRPFCWSFGGDWVLQVFTWPRDTLDLAASESAAATARRLDGRSGLGAIVGGVLRDLVTSPPPLSAPGAVRLADEVGGLVVTLAGERTAGAPVAASERSRAELREQIELHIAARLDDPDLGPASIAAALFISPRQLHRLYAETGESVTRRIRRSRLEHARRDLGDRRLADASITHVARRYGFTDLAAFSRAFRTAYGVSPSEYRCAGRALP</sequence>
<accession>A0A4Q7UYQ9</accession>
<dbReference type="GO" id="GO:0003700">
    <property type="term" value="F:DNA-binding transcription factor activity"/>
    <property type="evidence" value="ECO:0007669"/>
    <property type="project" value="InterPro"/>
</dbReference>
<dbReference type="SUPFAM" id="SSF51182">
    <property type="entry name" value="RmlC-like cupins"/>
    <property type="match status" value="1"/>
</dbReference>
<evidence type="ECO:0000313" key="5">
    <source>
        <dbReference type="EMBL" id="RZT86264.1"/>
    </source>
</evidence>
<dbReference type="InterPro" id="IPR050204">
    <property type="entry name" value="AraC_XylS_family_regulators"/>
</dbReference>
<protein>
    <submittedName>
        <fullName evidence="5">AraC family transcriptional regulator</fullName>
    </submittedName>
</protein>
<dbReference type="Gene3D" id="1.10.10.60">
    <property type="entry name" value="Homeodomain-like"/>
    <property type="match status" value="1"/>
</dbReference>
<dbReference type="InterPro" id="IPR035418">
    <property type="entry name" value="AraC-bd_2"/>
</dbReference>
<dbReference type="PANTHER" id="PTHR46796:SF6">
    <property type="entry name" value="ARAC SUBFAMILY"/>
    <property type="match status" value="1"/>
</dbReference>
<dbReference type="Pfam" id="PF12833">
    <property type="entry name" value="HTH_18"/>
    <property type="match status" value="1"/>
</dbReference>
<dbReference type="SMART" id="SM00342">
    <property type="entry name" value="HTH_ARAC"/>
    <property type="match status" value="1"/>
</dbReference>
<evidence type="ECO:0000259" key="4">
    <source>
        <dbReference type="PROSITE" id="PS01124"/>
    </source>
</evidence>
<evidence type="ECO:0000313" key="6">
    <source>
        <dbReference type="Proteomes" id="UP000291591"/>
    </source>
</evidence>
<keyword evidence="1" id="KW-0805">Transcription regulation</keyword>
<dbReference type="PANTHER" id="PTHR46796">
    <property type="entry name" value="HTH-TYPE TRANSCRIPTIONAL ACTIVATOR RHAS-RELATED"/>
    <property type="match status" value="1"/>
</dbReference>
<evidence type="ECO:0000256" key="3">
    <source>
        <dbReference type="ARBA" id="ARBA00023163"/>
    </source>
</evidence>
<dbReference type="AlphaFoldDB" id="A0A4Q7UYQ9"/>
<dbReference type="RefSeq" id="WP_130290591.1">
    <property type="nucleotide sequence ID" value="NZ_SHKL01000001.1"/>
</dbReference>
<evidence type="ECO:0000256" key="1">
    <source>
        <dbReference type="ARBA" id="ARBA00023015"/>
    </source>
</evidence>
<dbReference type="PROSITE" id="PS01124">
    <property type="entry name" value="HTH_ARAC_FAMILY_2"/>
    <property type="match status" value="1"/>
</dbReference>
<keyword evidence="6" id="KW-1185">Reference proteome</keyword>
<name>A0A4Q7UYQ9_PSEST</name>